<sequence>MPETPQPTPRGKMTAIATIVNPLSVNHNKVMIFSSNKHYMLSLENRTISGDFSFTMGEATSTQAPLLAYPSQLTAMIYKDAVAVYGITGTEKEDLEVAQLSPVYQPDTNIKPTYGSLAGCVADDGEGYLYMLSDNEQGKSQLHEWKLSDKDDDKRPIATSAFYEKTNLFALFDPVLKLKWLVYQRDDNSLSLWSFKNKKDCIISESKYRARKGTPLTACIVPADEAKGRPAHIYIYFVNEDNLLQSANSISGAELYFNSTDEKPSTVEGDQTVSAVSLLSVFLDYKESRNIVFGVKSGSKISPMHETWRTK</sequence>
<name>A0A0G4N4D8_VERLO</name>
<evidence type="ECO:0000313" key="2">
    <source>
        <dbReference type="Proteomes" id="UP000045706"/>
    </source>
</evidence>
<proteinExistence type="predicted"/>
<evidence type="ECO:0008006" key="3">
    <source>
        <dbReference type="Google" id="ProtNLM"/>
    </source>
</evidence>
<accession>A0A0G4N4D8</accession>
<evidence type="ECO:0000313" key="1">
    <source>
        <dbReference type="EMBL" id="CRK41303.1"/>
    </source>
</evidence>
<dbReference type="AlphaFoldDB" id="A0A0G4N4D8"/>
<dbReference type="Proteomes" id="UP000045706">
    <property type="component" value="Unassembled WGS sequence"/>
</dbReference>
<reference evidence="2" key="1">
    <citation type="submission" date="2015-05" db="EMBL/GenBank/DDBJ databases">
        <authorList>
            <person name="Fogelqvist Johan"/>
        </authorList>
    </citation>
    <scope>NUCLEOTIDE SEQUENCE [LARGE SCALE GENOMIC DNA]</scope>
</reference>
<gene>
    <name evidence="1" type="ORF">BN1723_015915</name>
</gene>
<dbReference type="EMBL" id="CVQI01032485">
    <property type="protein sequence ID" value="CRK41303.1"/>
    <property type="molecule type" value="Genomic_DNA"/>
</dbReference>
<protein>
    <recommendedName>
        <fullName evidence="3">BPP domain-containing protein</fullName>
    </recommendedName>
</protein>
<organism evidence="1 2">
    <name type="scientific">Verticillium longisporum</name>
    <name type="common">Verticillium dahliae var. longisporum</name>
    <dbReference type="NCBI Taxonomy" id="100787"/>
    <lineage>
        <taxon>Eukaryota</taxon>
        <taxon>Fungi</taxon>
        <taxon>Dikarya</taxon>
        <taxon>Ascomycota</taxon>
        <taxon>Pezizomycotina</taxon>
        <taxon>Sordariomycetes</taxon>
        <taxon>Hypocreomycetidae</taxon>
        <taxon>Glomerellales</taxon>
        <taxon>Plectosphaerellaceae</taxon>
        <taxon>Verticillium</taxon>
    </lineage>
</organism>